<dbReference type="RefSeq" id="XP_030985372.1">
    <property type="nucleotide sequence ID" value="XM_031125098.1"/>
</dbReference>
<reference evidence="4" key="3">
    <citation type="submission" date="2025-08" db="UniProtKB">
        <authorList>
            <consortium name="RefSeq"/>
        </authorList>
    </citation>
    <scope>IDENTIFICATION</scope>
    <source>
        <strain evidence="4">NI907</strain>
    </source>
</reference>
<feature type="compositionally biased region" description="Low complexity" evidence="1">
    <location>
        <begin position="183"/>
        <end position="199"/>
    </location>
</feature>
<accession>A0A6P8BDX0</accession>
<protein>
    <submittedName>
        <fullName evidence="4">Uncharacterized protein</fullName>
    </submittedName>
</protein>
<dbReference type="KEGG" id="pgri:PgNI_05057"/>
<feature type="transmembrane region" description="Helical" evidence="2">
    <location>
        <begin position="220"/>
        <end position="245"/>
    </location>
</feature>
<organism evidence="3 4">
    <name type="scientific">Pyricularia grisea</name>
    <name type="common">Crabgrass-specific blast fungus</name>
    <name type="synonym">Magnaporthe grisea</name>
    <dbReference type="NCBI Taxonomy" id="148305"/>
    <lineage>
        <taxon>Eukaryota</taxon>
        <taxon>Fungi</taxon>
        <taxon>Dikarya</taxon>
        <taxon>Ascomycota</taxon>
        <taxon>Pezizomycotina</taxon>
        <taxon>Sordariomycetes</taxon>
        <taxon>Sordariomycetidae</taxon>
        <taxon>Magnaporthales</taxon>
        <taxon>Pyriculariaceae</taxon>
        <taxon>Pyricularia</taxon>
    </lineage>
</organism>
<feature type="region of interest" description="Disordered" evidence="1">
    <location>
        <begin position="180"/>
        <end position="217"/>
    </location>
</feature>
<evidence type="ECO:0000256" key="1">
    <source>
        <dbReference type="SAM" id="MobiDB-lite"/>
    </source>
</evidence>
<reference evidence="4" key="2">
    <citation type="submission" date="2019-10" db="EMBL/GenBank/DDBJ databases">
        <authorList>
            <consortium name="NCBI Genome Project"/>
        </authorList>
    </citation>
    <scope>NUCLEOTIDE SEQUENCE</scope>
    <source>
        <strain evidence="4">NI907</strain>
    </source>
</reference>
<name>A0A6P8BDX0_PYRGI</name>
<dbReference type="AlphaFoldDB" id="A0A6P8BDX0"/>
<gene>
    <name evidence="4" type="ORF">PgNI_05057</name>
</gene>
<keyword evidence="2" id="KW-1133">Transmembrane helix</keyword>
<proteinExistence type="predicted"/>
<feature type="region of interest" description="Disordered" evidence="1">
    <location>
        <begin position="29"/>
        <end position="53"/>
    </location>
</feature>
<evidence type="ECO:0000313" key="4">
    <source>
        <dbReference type="RefSeq" id="XP_030985372.1"/>
    </source>
</evidence>
<keyword evidence="2" id="KW-0812">Transmembrane</keyword>
<sequence length="304" mass="32164">MYRKRISCLTLTAWAATANAGRRLIATSTQPPIEGHATNSPSPAPYSTPAPMIDPGHLNKRQSIGVETCGYRTDAQFRPFACGAGLTCTNSNNVRACCTDCDHSTFATGCLDGTHTLCAGPPSAAHPMQLCCTDYADVPFCATYLWSTSTDTLSIYTMYVCESTRQRGVQILAAETRAPNQGPAATITVPSSTPSSWPTPDWPQPGTAERGTQAGEGAPVGGVVGGVLGGLAILGVLVLWGIILWRRLHVDRAAQPGPDQMYSPPPVPCKPQGSSAPLCELPGHEVCDVELPGSLAVEQKRRRF</sequence>
<evidence type="ECO:0000313" key="3">
    <source>
        <dbReference type="Proteomes" id="UP000515153"/>
    </source>
</evidence>
<dbReference type="Proteomes" id="UP000515153">
    <property type="component" value="Unplaced"/>
</dbReference>
<reference evidence="4" key="1">
    <citation type="journal article" date="2019" name="Mol. Biol. Evol.">
        <title>Blast fungal genomes show frequent chromosomal changes, gene gains and losses, and effector gene turnover.</title>
        <authorList>
            <person name="Gomez Luciano L.B."/>
            <person name="Jason Tsai I."/>
            <person name="Chuma I."/>
            <person name="Tosa Y."/>
            <person name="Chen Y.H."/>
            <person name="Li J.Y."/>
            <person name="Li M.Y."/>
            <person name="Jade Lu M.Y."/>
            <person name="Nakayashiki H."/>
            <person name="Li W.H."/>
        </authorList>
    </citation>
    <scope>NUCLEOTIDE SEQUENCE</scope>
    <source>
        <strain evidence="4">NI907</strain>
    </source>
</reference>
<evidence type="ECO:0000256" key="2">
    <source>
        <dbReference type="SAM" id="Phobius"/>
    </source>
</evidence>
<keyword evidence="2" id="KW-0472">Membrane</keyword>
<dbReference type="GeneID" id="41960007"/>
<keyword evidence="3" id="KW-1185">Reference proteome</keyword>